<proteinExistence type="predicted"/>
<sequence>MGNSGEPLLVVLQRATHVTLQVLGTELAELGLTASEVNVLANLADGRGRTVSELGVAAGVRATTLTGVLDRLEQKGHIKRSARPGDRRAVEISLTPAGVKSAARVQRAFVEVEERALAGLPAASVKQARRVLEALGEHVR</sequence>
<accession>A0A4R2IKM4</accession>
<protein>
    <submittedName>
        <fullName evidence="5">DNA-binding MarR family transcriptional regulator</fullName>
    </submittedName>
</protein>
<dbReference type="SUPFAM" id="SSF46785">
    <property type="entry name" value="Winged helix' DNA-binding domain"/>
    <property type="match status" value="1"/>
</dbReference>
<dbReference type="Proteomes" id="UP000295573">
    <property type="component" value="Unassembled WGS sequence"/>
</dbReference>
<dbReference type="GO" id="GO:0003677">
    <property type="term" value="F:DNA binding"/>
    <property type="evidence" value="ECO:0007669"/>
    <property type="project" value="UniProtKB-KW"/>
</dbReference>
<evidence type="ECO:0000313" key="5">
    <source>
        <dbReference type="EMBL" id="TCO44439.1"/>
    </source>
</evidence>
<dbReference type="AlphaFoldDB" id="A0A4R2IKM4"/>
<keyword evidence="1" id="KW-0805">Transcription regulation</keyword>
<evidence type="ECO:0000313" key="6">
    <source>
        <dbReference type="Proteomes" id="UP000295573"/>
    </source>
</evidence>
<reference evidence="5 6" key="1">
    <citation type="journal article" date="2015" name="Stand. Genomic Sci.">
        <title>Genomic Encyclopedia of Bacterial and Archaeal Type Strains, Phase III: the genomes of soil and plant-associated and newly described type strains.</title>
        <authorList>
            <person name="Whitman W.B."/>
            <person name="Woyke T."/>
            <person name="Klenk H.P."/>
            <person name="Zhou Y."/>
            <person name="Lilburn T.G."/>
            <person name="Beck B.J."/>
            <person name="De Vos P."/>
            <person name="Vandamme P."/>
            <person name="Eisen J.A."/>
            <person name="Garrity G."/>
            <person name="Hugenholtz P."/>
            <person name="Kyrpides N.C."/>
        </authorList>
    </citation>
    <scope>NUCLEOTIDE SEQUENCE [LARGE SCALE GENOMIC DNA]</scope>
    <source>
        <strain evidence="5 6">VKM Ac-2541</strain>
    </source>
</reference>
<dbReference type="InterPro" id="IPR039422">
    <property type="entry name" value="MarR/SlyA-like"/>
</dbReference>
<dbReference type="GO" id="GO:0003700">
    <property type="term" value="F:DNA-binding transcription factor activity"/>
    <property type="evidence" value="ECO:0007669"/>
    <property type="project" value="InterPro"/>
</dbReference>
<dbReference type="PANTHER" id="PTHR33164:SF43">
    <property type="entry name" value="HTH-TYPE TRANSCRIPTIONAL REPRESSOR YETL"/>
    <property type="match status" value="1"/>
</dbReference>
<dbReference type="PROSITE" id="PS50995">
    <property type="entry name" value="HTH_MARR_2"/>
    <property type="match status" value="1"/>
</dbReference>
<dbReference type="Pfam" id="PF01047">
    <property type="entry name" value="MarR"/>
    <property type="match status" value="1"/>
</dbReference>
<dbReference type="PANTHER" id="PTHR33164">
    <property type="entry name" value="TRANSCRIPTIONAL REGULATOR, MARR FAMILY"/>
    <property type="match status" value="1"/>
</dbReference>
<dbReference type="InterPro" id="IPR036390">
    <property type="entry name" value="WH_DNA-bd_sf"/>
</dbReference>
<dbReference type="InterPro" id="IPR000835">
    <property type="entry name" value="HTH_MarR-typ"/>
</dbReference>
<evidence type="ECO:0000256" key="3">
    <source>
        <dbReference type="ARBA" id="ARBA00023163"/>
    </source>
</evidence>
<dbReference type="EMBL" id="SLWR01000010">
    <property type="protein sequence ID" value="TCO44439.1"/>
    <property type="molecule type" value="Genomic_DNA"/>
</dbReference>
<evidence type="ECO:0000259" key="4">
    <source>
        <dbReference type="PROSITE" id="PS50995"/>
    </source>
</evidence>
<dbReference type="InterPro" id="IPR023187">
    <property type="entry name" value="Tscrpt_reg_MarR-type_CS"/>
</dbReference>
<dbReference type="PROSITE" id="PS01117">
    <property type="entry name" value="HTH_MARR_1"/>
    <property type="match status" value="1"/>
</dbReference>
<keyword evidence="3" id="KW-0804">Transcription</keyword>
<name>A0A4R2IKM4_9ACTN</name>
<evidence type="ECO:0000256" key="2">
    <source>
        <dbReference type="ARBA" id="ARBA00023125"/>
    </source>
</evidence>
<dbReference type="SMART" id="SM00347">
    <property type="entry name" value="HTH_MARR"/>
    <property type="match status" value="1"/>
</dbReference>
<dbReference type="GO" id="GO:0006950">
    <property type="term" value="P:response to stress"/>
    <property type="evidence" value="ECO:0007669"/>
    <property type="project" value="TreeGrafter"/>
</dbReference>
<keyword evidence="2 5" id="KW-0238">DNA-binding</keyword>
<keyword evidence="6" id="KW-1185">Reference proteome</keyword>
<dbReference type="PRINTS" id="PR00598">
    <property type="entry name" value="HTHMARR"/>
</dbReference>
<organism evidence="5 6">
    <name type="scientific">Kribbella antiqua</name>
    <dbReference type="NCBI Taxonomy" id="2512217"/>
    <lineage>
        <taxon>Bacteria</taxon>
        <taxon>Bacillati</taxon>
        <taxon>Actinomycetota</taxon>
        <taxon>Actinomycetes</taxon>
        <taxon>Propionibacteriales</taxon>
        <taxon>Kribbellaceae</taxon>
        <taxon>Kribbella</taxon>
    </lineage>
</organism>
<dbReference type="RefSeq" id="WP_199237222.1">
    <property type="nucleotide sequence ID" value="NZ_SLWR01000010.1"/>
</dbReference>
<comment type="caution">
    <text evidence="5">The sequence shown here is derived from an EMBL/GenBank/DDBJ whole genome shotgun (WGS) entry which is preliminary data.</text>
</comment>
<gene>
    <name evidence="5" type="ORF">EV646_110153</name>
</gene>
<dbReference type="Gene3D" id="1.10.10.10">
    <property type="entry name" value="Winged helix-like DNA-binding domain superfamily/Winged helix DNA-binding domain"/>
    <property type="match status" value="1"/>
</dbReference>
<dbReference type="InterPro" id="IPR036388">
    <property type="entry name" value="WH-like_DNA-bd_sf"/>
</dbReference>
<evidence type="ECO:0000256" key="1">
    <source>
        <dbReference type="ARBA" id="ARBA00023015"/>
    </source>
</evidence>
<feature type="domain" description="HTH marR-type" evidence="4">
    <location>
        <begin position="5"/>
        <end position="137"/>
    </location>
</feature>